<keyword evidence="4" id="KW-0472">Membrane</keyword>
<dbReference type="Proteomes" id="UP001201273">
    <property type="component" value="Unassembled WGS sequence"/>
</dbReference>
<keyword evidence="10" id="KW-1185">Reference proteome</keyword>
<dbReference type="RefSeq" id="WP_233053741.1">
    <property type="nucleotide sequence ID" value="NZ_JAIMJA010000015.1"/>
</dbReference>
<evidence type="ECO:0000256" key="5">
    <source>
        <dbReference type="ARBA" id="ARBA00023139"/>
    </source>
</evidence>
<dbReference type="SUPFAM" id="SSF53822">
    <property type="entry name" value="Periplasmic binding protein-like I"/>
    <property type="match status" value="1"/>
</dbReference>
<keyword evidence="2" id="KW-0133">Cell shape</keyword>
<feature type="compositionally biased region" description="Polar residues" evidence="8">
    <location>
        <begin position="631"/>
        <end position="647"/>
    </location>
</feature>
<keyword evidence="3" id="KW-0573">Peptidoglycan synthesis</keyword>
<keyword evidence="1" id="KW-0732">Signal</keyword>
<evidence type="ECO:0000256" key="7">
    <source>
        <dbReference type="ARBA" id="ARBA00023288"/>
    </source>
</evidence>
<keyword evidence="5" id="KW-0564">Palmitate</keyword>
<accession>A0ABS8WEG7</accession>
<evidence type="ECO:0000256" key="3">
    <source>
        <dbReference type="ARBA" id="ARBA00022984"/>
    </source>
</evidence>
<dbReference type="PANTHER" id="PTHR38038:SF1">
    <property type="entry name" value="PENICILLIN-BINDING PROTEIN ACTIVATOR LPOA"/>
    <property type="match status" value="1"/>
</dbReference>
<proteinExistence type="predicted"/>
<dbReference type="Pfam" id="PF04348">
    <property type="entry name" value="LppC"/>
    <property type="match status" value="1"/>
</dbReference>
<evidence type="ECO:0000256" key="6">
    <source>
        <dbReference type="ARBA" id="ARBA00023237"/>
    </source>
</evidence>
<reference evidence="9 10" key="1">
    <citation type="journal article" date="2022" name="Environ. Microbiol. Rep.">
        <title>Eco-phylogenetic analyses reveal divergent evolution of vitamin B12 metabolism in the marine bacterial family 'Psychromonadaceae'.</title>
        <authorList>
            <person name="Jin X."/>
            <person name="Yang Y."/>
            <person name="Cao H."/>
            <person name="Gao B."/>
            <person name="Zhao Z."/>
        </authorList>
    </citation>
    <scope>NUCLEOTIDE SEQUENCE [LARGE SCALE GENOMIC DNA]</scope>
    <source>
        <strain evidence="9 10">MKS20</strain>
    </source>
</reference>
<evidence type="ECO:0000256" key="8">
    <source>
        <dbReference type="SAM" id="MobiDB-lite"/>
    </source>
</evidence>
<keyword evidence="7" id="KW-0449">Lipoprotein</keyword>
<name>A0ABS8WEG7_9GAMM</name>
<evidence type="ECO:0000256" key="1">
    <source>
        <dbReference type="ARBA" id="ARBA00022729"/>
    </source>
</evidence>
<dbReference type="Gene3D" id="1.25.40.10">
    <property type="entry name" value="Tetratricopeptide repeat domain"/>
    <property type="match status" value="1"/>
</dbReference>
<dbReference type="Gene3D" id="3.40.50.2300">
    <property type="match status" value="2"/>
</dbReference>
<evidence type="ECO:0000313" key="9">
    <source>
        <dbReference type="EMBL" id="MCE2596088.1"/>
    </source>
</evidence>
<evidence type="ECO:0000313" key="10">
    <source>
        <dbReference type="Proteomes" id="UP001201273"/>
    </source>
</evidence>
<protein>
    <submittedName>
        <fullName evidence="9">Penicillin-binding protein activator</fullName>
    </submittedName>
</protein>
<dbReference type="EMBL" id="JAIMJA010000015">
    <property type="protein sequence ID" value="MCE2596088.1"/>
    <property type="molecule type" value="Genomic_DNA"/>
</dbReference>
<feature type="region of interest" description="Disordered" evidence="8">
    <location>
        <begin position="631"/>
        <end position="652"/>
    </location>
</feature>
<gene>
    <name evidence="9" type="ORF">K6Y31_14840</name>
</gene>
<keyword evidence="6" id="KW-0998">Cell outer membrane</keyword>
<dbReference type="InterPro" id="IPR011990">
    <property type="entry name" value="TPR-like_helical_dom_sf"/>
</dbReference>
<evidence type="ECO:0000256" key="2">
    <source>
        <dbReference type="ARBA" id="ARBA00022960"/>
    </source>
</evidence>
<comment type="caution">
    <text evidence="9">The sequence shown here is derived from an EMBL/GenBank/DDBJ whole genome shotgun (WGS) entry which is preliminary data.</text>
</comment>
<dbReference type="InterPro" id="IPR028082">
    <property type="entry name" value="Peripla_BP_I"/>
</dbReference>
<sequence>MRTFIVESELMVLNPFFKSFSVTRTSLCLTTLLVLSACTSTDQSKTASELTPPAVMAPLTATSDYYLEQATKTVGANNVNWQLLAARSFLSGGHTQQALAVLQQLEKQPLSPKQLAEKNLIQAQSFAGEGNTDRTLAQLRQIDTQYLDQSAWPSYLTLKGRAEQEQGQITAAMFSQMQLGEYLTSAEQIQANNDTIWQLMARHNQDQLRELSQQTVDSNILAWLELGLISKQYSIQPDVLKQQVAFWQSQFVAHPGSLYLPTALLQDFNSQPLTTDNVAVFLPLTGKYEVQGQAVRDGMLKAYTDSNSISVVNFYDTNASDMASLYQTALNQGSNFIVGPLLKSNVESLVNLNTELPMLALNRVEGIRQNNQQFFFSLSPEGEAEQTAQKMFDDGRTYPVVVAAKGSFGARMATAFSDKWQQLTGNTPEIHYFLNRNQLQKFVPSLMHGELSKGRSNRVKQQVAFDVKSNTHHRQDIDAFYVVAQPIELRMFKPFLDVTVDPRLPPIQIYSGARSHPENMNHSEKQDLKGVLYSDLPVILEPDNPVLTEAKMLWPDRNLDDLRFYAMGIDAWHLIPELAALRADPNYQVQGLSGTLRLDGDAFIDNYLAWASYENGERILVSPLTISQDTGQYGTAKSVNDNSSSNPLLDDESRISFDEEVLIEAPDTIDESVPTDESNY</sequence>
<evidence type="ECO:0000256" key="4">
    <source>
        <dbReference type="ARBA" id="ARBA00023136"/>
    </source>
</evidence>
<dbReference type="InterPro" id="IPR007443">
    <property type="entry name" value="LpoA"/>
</dbReference>
<dbReference type="Gene3D" id="1.25.40.650">
    <property type="match status" value="1"/>
</dbReference>
<dbReference type="PANTHER" id="PTHR38038">
    <property type="entry name" value="PENICILLIN-BINDING PROTEIN ACTIVATOR LPOA"/>
    <property type="match status" value="1"/>
</dbReference>
<dbReference type="CDD" id="cd06339">
    <property type="entry name" value="PBP1_YraM_LppC_lipoprotein-like"/>
    <property type="match status" value="1"/>
</dbReference>
<organism evidence="9 10">
    <name type="scientific">Motilimonas cestriensis</name>
    <dbReference type="NCBI Taxonomy" id="2742685"/>
    <lineage>
        <taxon>Bacteria</taxon>
        <taxon>Pseudomonadati</taxon>
        <taxon>Pseudomonadota</taxon>
        <taxon>Gammaproteobacteria</taxon>
        <taxon>Alteromonadales</taxon>
        <taxon>Alteromonadales genera incertae sedis</taxon>
        <taxon>Motilimonas</taxon>
    </lineage>
</organism>